<dbReference type="AlphaFoldDB" id="A0A0C3CYH2"/>
<organism evidence="3 4">
    <name type="scientific">Hebeloma cylindrosporum</name>
    <dbReference type="NCBI Taxonomy" id="76867"/>
    <lineage>
        <taxon>Eukaryota</taxon>
        <taxon>Fungi</taxon>
        <taxon>Dikarya</taxon>
        <taxon>Basidiomycota</taxon>
        <taxon>Agaricomycotina</taxon>
        <taxon>Agaricomycetes</taxon>
        <taxon>Agaricomycetidae</taxon>
        <taxon>Agaricales</taxon>
        <taxon>Agaricineae</taxon>
        <taxon>Hymenogastraceae</taxon>
        <taxon>Hebeloma</taxon>
    </lineage>
</organism>
<feature type="domain" description="DUF6699" evidence="2">
    <location>
        <begin position="169"/>
        <end position="312"/>
    </location>
</feature>
<dbReference type="HOGENOM" id="CLU_066470_0_0_1"/>
<dbReference type="STRING" id="686832.A0A0C3CYH2"/>
<name>A0A0C3CYH2_HEBCY</name>
<dbReference type="Pfam" id="PF20415">
    <property type="entry name" value="DUF6699"/>
    <property type="match status" value="1"/>
</dbReference>
<dbReference type="Proteomes" id="UP000053424">
    <property type="component" value="Unassembled WGS sequence"/>
</dbReference>
<evidence type="ECO:0000256" key="1">
    <source>
        <dbReference type="SAM" id="MobiDB-lite"/>
    </source>
</evidence>
<keyword evidence="4" id="KW-1185">Reference proteome</keyword>
<evidence type="ECO:0000313" key="4">
    <source>
        <dbReference type="Proteomes" id="UP000053424"/>
    </source>
</evidence>
<dbReference type="InterPro" id="IPR046522">
    <property type="entry name" value="DUF6699"/>
</dbReference>
<evidence type="ECO:0000259" key="2">
    <source>
        <dbReference type="Pfam" id="PF20415"/>
    </source>
</evidence>
<proteinExistence type="predicted"/>
<protein>
    <recommendedName>
        <fullName evidence="2">DUF6699 domain-containing protein</fullName>
    </recommendedName>
</protein>
<accession>A0A0C3CYH2</accession>
<sequence length="325" mass="36716">MSAPYVYTPQVAYRNSPYLSPFYGQQNSPFIPELSLNNSPFIQPNSLPPSPNPQNPVQGPTYPQFVPFPPSADESQYSQGPPWPRERRVSWNEGPARPPTQNTPWLRPRPQRQRTRSDNGYNFQPPADPNWSNPNPSPYNPFPQYPTAPPQFFLHPFLNGESPRADFVFDLSAPQFAPLRYVGSNQTLPITPEELAQVATHPPLYRLKIICDLIPNWPIEINYNQYAGGNTYSPVPPPLTLGDILSAIWGFLQMSITQTSWASLTPQQEHMVGVAYTKRCRAMPSAELALRNKGVKKVDFLLGKKWFKGLVPIGDNLETLRLHVI</sequence>
<dbReference type="OrthoDB" id="3251728at2759"/>
<gene>
    <name evidence="3" type="ORF">M413DRAFT_438369</name>
</gene>
<dbReference type="EMBL" id="KN831768">
    <property type="protein sequence ID" value="KIM49204.1"/>
    <property type="molecule type" value="Genomic_DNA"/>
</dbReference>
<feature type="region of interest" description="Disordered" evidence="1">
    <location>
        <begin position="17"/>
        <end position="145"/>
    </location>
</feature>
<feature type="compositionally biased region" description="Pro residues" evidence="1">
    <location>
        <begin position="135"/>
        <end position="145"/>
    </location>
</feature>
<reference evidence="3 4" key="1">
    <citation type="submission" date="2014-04" db="EMBL/GenBank/DDBJ databases">
        <authorList>
            <consortium name="DOE Joint Genome Institute"/>
            <person name="Kuo A."/>
            <person name="Gay G."/>
            <person name="Dore J."/>
            <person name="Kohler A."/>
            <person name="Nagy L.G."/>
            <person name="Floudas D."/>
            <person name="Copeland A."/>
            <person name="Barry K.W."/>
            <person name="Cichocki N."/>
            <person name="Veneault-Fourrey C."/>
            <person name="LaButti K."/>
            <person name="Lindquist E.A."/>
            <person name="Lipzen A."/>
            <person name="Lundell T."/>
            <person name="Morin E."/>
            <person name="Murat C."/>
            <person name="Sun H."/>
            <person name="Tunlid A."/>
            <person name="Henrissat B."/>
            <person name="Grigoriev I.V."/>
            <person name="Hibbett D.S."/>
            <person name="Martin F."/>
            <person name="Nordberg H.P."/>
            <person name="Cantor M.N."/>
            <person name="Hua S.X."/>
        </authorList>
    </citation>
    <scope>NUCLEOTIDE SEQUENCE [LARGE SCALE GENOMIC DNA]</scope>
    <source>
        <strain evidence="4">h7</strain>
    </source>
</reference>
<evidence type="ECO:0000313" key="3">
    <source>
        <dbReference type="EMBL" id="KIM49204.1"/>
    </source>
</evidence>
<feature type="compositionally biased region" description="Polar residues" evidence="1">
    <location>
        <begin position="23"/>
        <end position="42"/>
    </location>
</feature>
<reference evidence="4" key="2">
    <citation type="submission" date="2015-01" db="EMBL/GenBank/DDBJ databases">
        <title>Evolutionary Origins and Diversification of the Mycorrhizal Mutualists.</title>
        <authorList>
            <consortium name="DOE Joint Genome Institute"/>
            <consortium name="Mycorrhizal Genomics Consortium"/>
            <person name="Kohler A."/>
            <person name="Kuo A."/>
            <person name="Nagy L.G."/>
            <person name="Floudas D."/>
            <person name="Copeland A."/>
            <person name="Barry K.W."/>
            <person name="Cichocki N."/>
            <person name="Veneault-Fourrey C."/>
            <person name="LaButti K."/>
            <person name="Lindquist E.A."/>
            <person name="Lipzen A."/>
            <person name="Lundell T."/>
            <person name="Morin E."/>
            <person name="Murat C."/>
            <person name="Riley R."/>
            <person name="Ohm R."/>
            <person name="Sun H."/>
            <person name="Tunlid A."/>
            <person name="Henrissat B."/>
            <person name="Grigoriev I.V."/>
            <person name="Hibbett D.S."/>
            <person name="Martin F."/>
        </authorList>
    </citation>
    <scope>NUCLEOTIDE SEQUENCE [LARGE SCALE GENOMIC DNA]</scope>
    <source>
        <strain evidence="4">h7</strain>
    </source>
</reference>